<dbReference type="InterPro" id="IPR001173">
    <property type="entry name" value="Glyco_trans_2-like"/>
</dbReference>
<evidence type="ECO:0000259" key="5">
    <source>
        <dbReference type="Pfam" id="PF13632"/>
    </source>
</evidence>
<keyword evidence="7" id="KW-1185">Reference proteome</keyword>
<dbReference type="PANTHER" id="PTHR43630">
    <property type="entry name" value="POLY-BETA-1,6-N-ACETYL-D-GLUCOSAMINE SYNTHASE"/>
    <property type="match status" value="1"/>
</dbReference>
<keyword evidence="4" id="KW-0812">Transmembrane</keyword>
<dbReference type="Pfam" id="PF13632">
    <property type="entry name" value="Glyco_trans_2_3"/>
    <property type="match status" value="1"/>
</dbReference>
<evidence type="ECO:0000313" key="6">
    <source>
        <dbReference type="EMBL" id="ADW18105.1"/>
    </source>
</evidence>
<keyword evidence="4" id="KW-0472">Membrane</keyword>
<evidence type="ECO:0000256" key="1">
    <source>
        <dbReference type="ARBA" id="ARBA00006739"/>
    </source>
</evidence>
<dbReference type="RefSeq" id="WP_015724645.1">
    <property type="nucleotide sequence ID" value="NC_014972.1"/>
</dbReference>
<dbReference type="Gene3D" id="3.90.550.10">
    <property type="entry name" value="Spore Coat Polysaccharide Biosynthesis Protein SpsA, Chain A"/>
    <property type="match status" value="1"/>
</dbReference>
<dbReference type="CDD" id="cd06423">
    <property type="entry name" value="CESA_like"/>
    <property type="match status" value="1"/>
</dbReference>
<dbReference type="EMBL" id="CP002364">
    <property type="protein sequence ID" value="ADW18105.1"/>
    <property type="molecule type" value="Genomic_DNA"/>
</dbReference>
<protein>
    <submittedName>
        <fullName evidence="6">Glycosyl transferase family 2</fullName>
    </submittedName>
</protein>
<feature type="transmembrane region" description="Helical" evidence="4">
    <location>
        <begin position="335"/>
        <end position="356"/>
    </location>
</feature>
<sequence length="444" mass="51030">MDIILETWSAFCLLAVMPFTAGWMELLIKFIPFVLFLELPVYLFILLGVVRYALRQDAAVREERTFFPRVSCLITCYGEGNDVRRTILSLAEQRYSGPIEIIALIDGAVDNRDTHQAALTMQPVVSRLGNRSLMVVPKWQRGGRVSSLNLGLHLAKGSIVMALDGDTSFDNDMVRHATRHFEDPHVVGVAGCLRVRNWRVNLITRLQAIEYLLSIQLSRVGLSEFNTVNNISGAFGVFRRSFIDKIGGWDTGTAEDLDLTLRIKNYFGRHPHLRIVFEPHAIGHTDVPATWRGFFKQRQRWDGDLYYLYIRKHPLSFSPALLGWRNLILQVWTGLFFQVVMPFIILFYSLALFFLYPPALVMAIWFLVYLFYLLISIMLFAAHVALVSDRPAEDLRLAWLLPLLPHFTFFQRIGSALATMREITCRSHLDSSMAPWWVLRKSKF</sequence>
<evidence type="ECO:0000256" key="4">
    <source>
        <dbReference type="SAM" id="Phobius"/>
    </source>
</evidence>
<dbReference type="PANTHER" id="PTHR43630:SF1">
    <property type="entry name" value="POLY-BETA-1,6-N-ACETYL-D-GLUCOSAMINE SYNTHASE"/>
    <property type="match status" value="1"/>
</dbReference>
<keyword evidence="3 6" id="KW-0808">Transferase</keyword>
<name>A0A7U3YMH3_DESPD</name>
<accession>A0A7U3YMH3</accession>
<feature type="transmembrane region" description="Helical" evidence="4">
    <location>
        <begin position="362"/>
        <end position="387"/>
    </location>
</feature>
<dbReference type="KEGG" id="dpr:Despr_1957"/>
<evidence type="ECO:0000313" key="7">
    <source>
        <dbReference type="Proteomes" id="UP000006365"/>
    </source>
</evidence>
<dbReference type="SUPFAM" id="SSF53448">
    <property type="entry name" value="Nucleotide-diphospho-sugar transferases"/>
    <property type="match status" value="1"/>
</dbReference>
<dbReference type="InterPro" id="IPR029044">
    <property type="entry name" value="Nucleotide-diphossugar_trans"/>
</dbReference>
<feature type="transmembrane region" description="Helical" evidence="4">
    <location>
        <begin position="30"/>
        <end position="54"/>
    </location>
</feature>
<proteinExistence type="inferred from homology"/>
<evidence type="ECO:0000256" key="3">
    <source>
        <dbReference type="ARBA" id="ARBA00022679"/>
    </source>
</evidence>
<evidence type="ECO:0000256" key="2">
    <source>
        <dbReference type="ARBA" id="ARBA00022676"/>
    </source>
</evidence>
<keyword evidence="2" id="KW-0328">Glycosyltransferase</keyword>
<organism evidence="6 7">
    <name type="scientific">Desulfobulbus propionicus (strain ATCC 33891 / DSM 2032 / VKM B-1956 / 1pr3)</name>
    <dbReference type="NCBI Taxonomy" id="577650"/>
    <lineage>
        <taxon>Bacteria</taxon>
        <taxon>Pseudomonadati</taxon>
        <taxon>Thermodesulfobacteriota</taxon>
        <taxon>Desulfobulbia</taxon>
        <taxon>Desulfobulbales</taxon>
        <taxon>Desulfobulbaceae</taxon>
        <taxon>Desulfobulbus</taxon>
    </lineage>
</organism>
<feature type="transmembrane region" description="Helical" evidence="4">
    <location>
        <begin position="7"/>
        <end position="24"/>
    </location>
</feature>
<dbReference type="GO" id="GO:0016757">
    <property type="term" value="F:glycosyltransferase activity"/>
    <property type="evidence" value="ECO:0007669"/>
    <property type="project" value="UniProtKB-KW"/>
</dbReference>
<feature type="domain" description="Glycosyltransferase 2-like" evidence="5">
    <location>
        <begin position="159"/>
        <end position="372"/>
    </location>
</feature>
<reference evidence="6 7" key="1">
    <citation type="journal article" date="2011" name="Stand. Genomic Sci.">
        <title>Complete genome sequence of Desulfobulbus propionicus type strain (1pr3).</title>
        <authorList>
            <person name="Pagani I."/>
            <person name="Lapidus A."/>
            <person name="Nolan M."/>
            <person name="Lucas S."/>
            <person name="Hammon N."/>
            <person name="Deshpande S."/>
            <person name="Cheng J.F."/>
            <person name="Chertkov O."/>
            <person name="Davenport K."/>
            <person name="Tapia R."/>
            <person name="Han C."/>
            <person name="Goodwin L."/>
            <person name="Pitluck S."/>
            <person name="Liolios K."/>
            <person name="Mavromatis K."/>
            <person name="Ivanova N."/>
            <person name="Mikhailova N."/>
            <person name="Pati A."/>
            <person name="Chen A."/>
            <person name="Palaniappan K."/>
            <person name="Land M."/>
            <person name="Hauser L."/>
            <person name="Chang Y.J."/>
            <person name="Jeffries C.D."/>
            <person name="Detter J.C."/>
            <person name="Brambilla E."/>
            <person name="Kannan K.P."/>
            <person name="Djao O.D."/>
            <person name="Rohde M."/>
            <person name="Pukall R."/>
            <person name="Spring S."/>
            <person name="Goker M."/>
            <person name="Sikorski J."/>
            <person name="Woyke T."/>
            <person name="Bristow J."/>
            <person name="Eisen J.A."/>
            <person name="Markowitz V."/>
            <person name="Hugenholtz P."/>
            <person name="Kyrpides N.C."/>
            <person name="Klenk H.P."/>
        </authorList>
    </citation>
    <scope>NUCLEOTIDE SEQUENCE [LARGE SCALE GENOMIC DNA]</scope>
    <source>
        <strain evidence="7">ATCC 33891 / DSM 2032 / 1pr3</strain>
    </source>
</reference>
<dbReference type="AlphaFoldDB" id="A0A7U3YMH3"/>
<gene>
    <name evidence="6" type="ordered locus">Despr_1957</name>
</gene>
<keyword evidence="4" id="KW-1133">Transmembrane helix</keyword>
<comment type="similarity">
    <text evidence="1">Belongs to the glycosyltransferase 2 family.</text>
</comment>
<dbReference type="Proteomes" id="UP000006365">
    <property type="component" value="Chromosome"/>
</dbReference>